<dbReference type="Pfam" id="PF26112">
    <property type="entry name" value="UBA_RNF216"/>
    <property type="match status" value="1"/>
</dbReference>
<accession>A0AA40D6S0</accession>
<keyword evidence="9" id="KW-1133">Transmembrane helix</keyword>
<dbReference type="InterPro" id="IPR047544">
    <property type="entry name" value="RING-HC_RBR_RNF216"/>
</dbReference>
<dbReference type="AlphaFoldDB" id="A0AA40D6S0"/>
<dbReference type="InterPro" id="IPR044066">
    <property type="entry name" value="TRIAD_supradom"/>
</dbReference>
<evidence type="ECO:0000256" key="3">
    <source>
        <dbReference type="ARBA" id="ARBA00022723"/>
    </source>
</evidence>
<sequence>MGFPDLMGSSTTADRGARKSNKVPATNTLLEMAPEAISSKDAASHALPEYIAEEEHLRPLGEAAPDLRELNACLDALAAVFPDIQIEVFRELLTNFDGESRLALAANALLKNRAVWVKGRWRIDKDEVGAMATKGNQQRPGPNAREINQRFERVPSTEVFRSPEYRAAVENLGLQEFKGLQRSTIKAVLAEYNYSYLEARETLVGLASKSWRFTISSLFRGRKVISAAAAAQHPLIIYKSTGQGSILPTIKATGSAELDRELYDALIVPLKRKQRAEREAKDHELAVAMNNAEAEETDNLLECVCCYTESVFEEFTSCSANGHMICFRCVQHTLTEAIFGQGWQRSIDPNTGTLRCPAAESSECLGCIPSHHLHRALMQDKTGPEKLLKLDQRLADNALAATGLPMIRCPFCSYAEVDDIYHPETETQLRPHSVNIWNIILVVVCLFTVPFLAPLALLAAFVICLLFISHQTFSASIMAELRAARQRQRRRRRGLRFTCQNPLCGRASCLLCNKAWKDVHVCNESSLVALRTQVEQAMSLAIKRVCPKCNTGFVKTSGCNKLTCPCGYKMCYVCRKDIGSGAPTQDAGYQHFCQHFRPQGDGTKCKECTKCNLWEKEDEEAVLNAARKEAERKWMQVEKRDLSGPEQMYLAEGVALNPTRTGAVVLIDDLLKRRRWPTVAEVCDVLVEQFVIP</sequence>
<dbReference type="Proteomes" id="UP001174997">
    <property type="component" value="Unassembled WGS sequence"/>
</dbReference>
<keyword evidence="4" id="KW-0677">Repeat</keyword>
<evidence type="ECO:0000313" key="12">
    <source>
        <dbReference type="Proteomes" id="UP001174997"/>
    </source>
</evidence>
<evidence type="ECO:0000256" key="4">
    <source>
        <dbReference type="ARBA" id="ARBA00022737"/>
    </source>
</evidence>
<evidence type="ECO:0000256" key="2">
    <source>
        <dbReference type="ARBA" id="ARBA00022679"/>
    </source>
</evidence>
<organism evidence="11 12">
    <name type="scientific">Cercophora samala</name>
    <dbReference type="NCBI Taxonomy" id="330535"/>
    <lineage>
        <taxon>Eukaryota</taxon>
        <taxon>Fungi</taxon>
        <taxon>Dikarya</taxon>
        <taxon>Ascomycota</taxon>
        <taxon>Pezizomycotina</taxon>
        <taxon>Sordariomycetes</taxon>
        <taxon>Sordariomycetidae</taxon>
        <taxon>Sordariales</taxon>
        <taxon>Lasiosphaeriaceae</taxon>
        <taxon>Cercophora</taxon>
    </lineage>
</organism>
<dbReference type="PANTHER" id="PTHR22770:SF42">
    <property type="entry name" value="FINGER PROTEIN (ZIN), PUTATIVE (AFU_ORTHOLOGUE AFUA_4G03910)-RELATED"/>
    <property type="match status" value="1"/>
</dbReference>
<dbReference type="InterPro" id="IPR058758">
    <property type="entry name" value="UBA_RNF216"/>
</dbReference>
<evidence type="ECO:0000256" key="1">
    <source>
        <dbReference type="ARBA" id="ARBA00004906"/>
    </source>
</evidence>
<evidence type="ECO:0000259" key="10">
    <source>
        <dbReference type="PROSITE" id="PS51873"/>
    </source>
</evidence>
<dbReference type="CDD" id="cd20353">
    <property type="entry name" value="Rcat_RBR_RNF216"/>
    <property type="match status" value="1"/>
</dbReference>
<evidence type="ECO:0000256" key="5">
    <source>
        <dbReference type="ARBA" id="ARBA00022771"/>
    </source>
</evidence>
<keyword evidence="9" id="KW-0812">Transmembrane</keyword>
<dbReference type="InterPro" id="IPR051628">
    <property type="entry name" value="LUBAC_E3_Ligases"/>
</dbReference>
<feature type="transmembrane region" description="Helical" evidence="9">
    <location>
        <begin position="436"/>
        <end position="468"/>
    </location>
</feature>
<keyword evidence="5" id="KW-0863">Zinc-finger</keyword>
<comment type="pathway">
    <text evidence="1">Protein modification; protein ubiquitination.</text>
</comment>
<keyword evidence="9" id="KW-0472">Membrane</keyword>
<dbReference type="PROSITE" id="PS51873">
    <property type="entry name" value="TRIAD"/>
    <property type="match status" value="1"/>
</dbReference>
<feature type="region of interest" description="Disordered" evidence="8">
    <location>
        <begin position="1"/>
        <end position="23"/>
    </location>
</feature>
<dbReference type="SUPFAM" id="SSF57850">
    <property type="entry name" value="RING/U-box"/>
    <property type="match status" value="1"/>
</dbReference>
<name>A0AA40D6S0_9PEZI</name>
<dbReference type="CDD" id="cd16630">
    <property type="entry name" value="RING-HC_RBR_RNF216"/>
    <property type="match status" value="1"/>
</dbReference>
<evidence type="ECO:0000256" key="8">
    <source>
        <dbReference type="SAM" id="MobiDB-lite"/>
    </source>
</evidence>
<keyword evidence="2" id="KW-0808">Transferase</keyword>
<evidence type="ECO:0000256" key="9">
    <source>
        <dbReference type="SAM" id="Phobius"/>
    </source>
</evidence>
<keyword evidence="3" id="KW-0479">Metal-binding</keyword>
<dbReference type="GO" id="GO:0008270">
    <property type="term" value="F:zinc ion binding"/>
    <property type="evidence" value="ECO:0007669"/>
    <property type="project" value="UniProtKB-KW"/>
</dbReference>
<gene>
    <name evidence="11" type="ORF">QBC41DRAFT_328188</name>
</gene>
<keyword evidence="12" id="KW-1185">Reference proteome</keyword>
<protein>
    <submittedName>
        <fullName evidence="11">E3 ubiquitin-protein ligase RNF216</fullName>
    </submittedName>
</protein>
<dbReference type="PANTHER" id="PTHR22770">
    <property type="entry name" value="UBIQUITIN CONJUGATING ENZYME 7 INTERACTING PROTEIN-RELATED"/>
    <property type="match status" value="1"/>
</dbReference>
<dbReference type="Pfam" id="PF26191">
    <property type="entry name" value="RING-HC_RBR_RNF216"/>
    <property type="match status" value="1"/>
</dbReference>
<dbReference type="GO" id="GO:0016740">
    <property type="term" value="F:transferase activity"/>
    <property type="evidence" value="ECO:0007669"/>
    <property type="project" value="UniProtKB-KW"/>
</dbReference>
<keyword evidence="7" id="KW-0862">Zinc</keyword>
<comment type="caution">
    <text evidence="11">The sequence shown here is derived from an EMBL/GenBank/DDBJ whole genome shotgun (WGS) entry which is preliminary data.</text>
</comment>
<dbReference type="Pfam" id="PF26200">
    <property type="entry name" value="Rcat_RNF216"/>
    <property type="match status" value="1"/>
</dbReference>
<dbReference type="EMBL" id="JAULSY010000114">
    <property type="protein sequence ID" value="KAK0665279.1"/>
    <property type="molecule type" value="Genomic_DNA"/>
</dbReference>
<evidence type="ECO:0000256" key="7">
    <source>
        <dbReference type="ARBA" id="ARBA00022833"/>
    </source>
</evidence>
<dbReference type="Gene3D" id="1.20.120.1750">
    <property type="match status" value="1"/>
</dbReference>
<feature type="domain" description="RING-type" evidence="10">
    <location>
        <begin position="299"/>
        <end position="599"/>
    </location>
</feature>
<proteinExistence type="predicted"/>
<keyword evidence="6" id="KW-0833">Ubl conjugation pathway</keyword>
<evidence type="ECO:0000256" key="6">
    <source>
        <dbReference type="ARBA" id="ARBA00022786"/>
    </source>
</evidence>
<reference evidence="11" key="1">
    <citation type="submission" date="2023-06" db="EMBL/GenBank/DDBJ databases">
        <title>Genome-scale phylogeny and comparative genomics of the fungal order Sordariales.</title>
        <authorList>
            <consortium name="Lawrence Berkeley National Laboratory"/>
            <person name="Hensen N."/>
            <person name="Bonometti L."/>
            <person name="Westerberg I."/>
            <person name="Brannstrom I.O."/>
            <person name="Guillou S."/>
            <person name="Cros-Aarteil S."/>
            <person name="Calhoun S."/>
            <person name="Haridas S."/>
            <person name="Kuo A."/>
            <person name="Mondo S."/>
            <person name="Pangilinan J."/>
            <person name="Riley R."/>
            <person name="Labutti K."/>
            <person name="Andreopoulos B."/>
            <person name="Lipzen A."/>
            <person name="Chen C."/>
            <person name="Yanf M."/>
            <person name="Daum C."/>
            <person name="Ng V."/>
            <person name="Clum A."/>
            <person name="Steindorff A."/>
            <person name="Ohm R."/>
            <person name="Martin F."/>
            <person name="Silar P."/>
            <person name="Natvig D."/>
            <person name="Lalanne C."/>
            <person name="Gautier V."/>
            <person name="Ament-Velasquez S.L."/>
            <person name="Kruys A."/>
            <person name="Hutchinson M.I."/>
            <person name="Powell A.J."/>
            <person name="Barry K."/>
            <person name="Miller A.N."/>
            <person name="Grigoriev I.V."/>
            <person name="Debuchy R."/>
            <person name="Gladieux P."/>
            <person name="Thoren M.H."/>
            <person name="Johannesson H."/>
        </authorList>
    </citation>
    <scope>NUCLEOTIDE SEQUENCE</scope>
    <source>
        <strain evidence="11">CBS 307.81</strain>
    </source>
</reference>
<evidence type="ECO:0000313" key="11">
    <source>
        <dbReference type="EMBL" id="KAK0665279.1"/>
    </source>
</evidence>
<dbReference type="InterPro" id="IPR047546">
    <property type="entry name" value="Rcat_RBR_RNF216"/>
</dbReference>